<dbReference type="EMBL" id="ML119745">
    <property type="protein sequence ID" value="RPA76389.1"/>
    <property type="molecule type" value="Genomic_DNA"/>
</dbReference>
<feature type="compositionally biased region" description="Acidic residues" evidence="1">
    <location>
        <begin position="177"/>
        <end position="188"/>
    </location>
</feature>
<sequence length="368" mass="40226">MSSPPIPLIAPPENPPPLFFTAGTTNPFPSVPSSKPKPADKPADTPDEPAPPPSPLRLLILGAPKSGKLTLLKTLTGSLPPLATADASHAGLSHELRLKTNYYNLTVPVWIDELPADAGELEKWAVEFLSEEAKEVREVLGGVVYVFREDRGVEEVVREVRVVGFVVRMPGRVEVKIDEEEGEEEGDDADKAEQETPRKEGKGEEADKETPKEADSTNEKESSKLEPTPTKSKTIADMPNWKDLLEAPEGGYEVVSFTDTTRDDYGDTTGLERLREGLEANDWTGSLFAPGINGIDDDELGLGDDGDEEEDGEVSNEMLEEMSSLRKALLGEAGKVFEEMDEEEQEGEVERFEAMVLRLQGLKVKGGR</sequence>
<dbReference type="OrthoDB" id="6425924at2759"/>
<gene>
    <name evidence="2" type="ORF">BJ508DRAFT_379482</name>
</gene>
<name>A0A3N4HRP5_ASCIM</name>
<dbReference type="PANTHER" id="PTHR28043">
    <property type="entry name" value="INCREASED RECOMBINATION CENTERS PROTEIN 6"/>
    <property type="match status" value="1"/>
</dbReference>
<dbReference type="Gene3D" id="3.40.50.11960">
    <property type="match status" value="1"/>
</dbReference>
<dbReference type="STRING" id="1160509.A0A3N4HRP5"/>
<dbReference type="Proteomes" id="UP000275078">
    <property type="component" value="Unassembled WGS sequence"/>
</dbReference>
<proteinExistence type="predicted"/>
<evidence type="ECO:0000256" key="1">
    <source>
        <dbReference type="SAM" id="MobiDB-lite"/>
    </source>
</evidence>
<dbReference type="AlphaFoldDB" id="A0A3N4HRP5"/>
<evidence type="ECO:0000313" key="3">
    <source>
        <dbReference type="Proteomes" id="UP000275078"/>
    </source>
</evidence>
<keyword evidence="3" id="KW-1185">Reference proteome</keyword>
<dbReference type="GO" id="GO:0016192">
    <property type="term" value="P:vesicle-mediated transport"/>
    <property type="evidence" value="ECO:0007669"/>
    <property type="project" value="InterPro"/>
</dbReference>
<reference evidence="2 3" key="1">
    <citation type="journal article" date="2018" name="Nat. Ecol. Evol.">
        <title>Pezizomycetes genomes reveal the molecular basis of ectomycorrhizal truffle lifestyle.</title>
        <authorList>
            <person name="Murat C."/>
            <person name="Payen T."/>
            <person name="Noel B."/>
            <person name="Kuo A."/>
            <person name="Morin E."/>
            <person name="Chen J."/>
            <person name="Kohler A."/>
            <person name="Krizsan K."/>
            <person name="Balestrini R."/>
            <person name="Da Silva C."/>
            <person name="Montanini B."/>
            <person name="Hainaut M."/>
            <person name="Levati E."/>
            <person name="Barry K.W."/>
            <person name="Belfiori B."/>
            <person name="Cichocki N."/>
            <person name="Clum A."/>
            <person name="Dockter R.B."/>
            <person name="Fauchery L."/>
            <person name="Guy J."/>
            <person name="Iotti M."/>
            <person name="Le Tacon F."/>
            <person name="Lindquist E.A."/>
            <person name="Lipzen A."/>
            <person name="Malagnac F."/>
            <person name="Mello A."/>
            <person name="Molinier V."/>
            <person name="Miyauchi S."/>
            <person name="Poulain J."/>
            <person name="Riccioni C."/>
            <person name="Rubini A."/>
            <person name="Sitrit Y."/>
            <person name="Splivallo R."/>
            <person name="Traeger S."/>
            <person name="Wang M."/>
            <person name="Zifcakova L."/>
            <person name="Wipf D."/>
            <person name="Zambonelli A."/>
            <person name="Paolocci F."/>
            <person name="Nowrousian M."/>
            <person name="Ottonello S."/>
            <person name="Baldrian P."/>
            <person name="Spatafora J.W."/>
            <person name="Henrissat B."/>
            <person name="Nagy L.G."/>
            <person name="Aury J.M."/>
            <person name="Wincker P."/>
            <person name="Grigoriev I.V."/>
            <person name="Bonfante P."/>
            <person name="Martin F.M."/>
        </authorList>
    </citation>
    <scope>NUCLEOTIDE SEQUENCE [LARGE SCALE GENOMIC DNA]</scope>
    <source>
        <strain evidence="2 3">RN42</strain>
    </source>
</reference>
<organism evidence="2 3">
    <name type="scientific">Ascobolus immersus RN42</name>
    <dbReference type="NCBI Taxonomy" id="1160509"/>
    <lineage>
        <taxon>Eukaryota</taxon>
        <taxon>Fungi</taxon>
        <taxon>Dikarya</taxon>
        <taxon>Ascomycota</taxon>
        <taxon>Pezizomycotina</taxon>
        <taxon>Pezizomycetes</taxon>
        <taxon>Pezizales</taxon>
        <taxon>Ascobolaceae</taxon>
        <taxon>Ascobolus</taxon>
    </lineage>
</organism>
<evidence type="ECO:0008006" key="4">
    <source>
        <dbReference type="Google" id="ProtNLM"/>
    </source>
</evidence>
<feature type="region of interest" description="Disordered" evidence="1">
    <location>
        <begin position="1"/>
        <end position="56"/>
    </location>
</feature>
<feature type="compositionally biased region" description="Basic and acidic residues" evidence="1">
    <location>
        <begin position="189"/>
        <end position="224"/>
    </location>
</feature>
<dbReference type="GO" id="GO:0030674">
    <property type="term" value="F:protein-macromolecule adaptor activity"/>
    <property type="evidence" value="ECO:0007669"/>
    <property type="project" value="TreeGrafter"/>
</dbReference>
<feature type="region of interest" description="Disordered" evidence="1">
    <location>
        <begin position="177"/>
        <end position="247"/>
    </location>
</feature>
<dbReference type="InterPro" id="IPR034627">
    <property type="entry name" value="Irc6"/>
</dbReference>
<feature type="region of interest" description="Disordered" evidence="1">
    <location>
        <begin position="289"/>
        <end position="312"/>
    </location>
</feature>
<feature type="compositionally biased region" description="Acidic residues" evidence="1">
    <location>
        <begin position="295"/>
        <end position="312"/>
    </location>
</feature>
<protein>
    <recommendedName>
        <fullName evidence="4">Increased recombination centers protein 6</fullName>
    </recommendedName>
</protein>
<feature type="compositionally biased region" description="Low complexity" evidence="1">
    <location>
        <begin position="27"/>
        <end position="36"/>
    </location>
</feature>
<evidence type="ECO:0000313" key="2">
    <source>
        <dbReference type="EMBL" id="RPA76389.1"/>
    </source>
</evidence>
<accession>A0A3N4HRP5</accession>
<dbReference type="PANTHER" id="PTHR28043:SF1">
    <property type="entry name" value="INCREASED RECOMBINATION CENTERS PROTEIN 6"/>
    <property type="match status" value="1"/>
</dbReference>
<feature type="compositionally biased region" description="Pro residues" evidence="1">
    <location>
        <begin position="1"/>
        <end position="18"/>
    </location>
</feature>